<evidence type="ECO:0000256" key="1">
    <source>
        <dbReference type="ARBA" id="ARBA00004137"/>
    </source>
</evidence>
<comment type="caution">
    <text evidence="10">The sequence shown here is derived from an EMBL/GenBank/DDBJ whole genome shotgun (WGS) entry which is preliminary data.</text>
</comment>
<dbReference type="Gene3D" id="1.10.287.810">
    <property type="entry name" value="Mitochondrial import inner membrane translocase subunit tim13 like domains"/>
    <property type="match status" value="1"/>
</dbReference>
<keyword evidence="3 8" id="KW-0472">Membrane</keyword>
<accession>A0ABR3WW00</accession>
<evidence type="ECO:0000256" key="6">
    <source>
        <dbReference type="ARBA" id="ARBA00023157"/>
    </source>
</evidence>
<dbReference type="Pfam" id="PF02953">
    <property type="entry name" value="zf-Tim10_DDP"/>
    <property type="match status" value="1"/>
</dbReference>
<evidence type="ECO:0000256" key="5">
    <source>
        <dbReference type="ARBA" id="ARBA00023010"/>
    </source>
</evidence>
<comment type="subcellular location">
    <subcellularLocation>
        <location evidence="1 8">Mitochondrion inner membrane</location>
        <topology evidence="1 8">Peripheral membrane protein</topology>
        <orientation evidence="1 8">Intermembrane side</orientation>
    </subcellularLocation>
</comment>
<dbReference type="Proteomes" id="UP001586593">
    <property type="component" value="Unassembled WGS sequence"/>
</dbReference>
<keyword evidence="4 8" id="KW-0653">Protein transport</keyword>
<dbReference type="InterPro" id="IPR004217">
    <property type="entry name" value="Tim10-like"/>
</dbReference>
<dbReference type="SUPFAM" id="SSF144122">
    <property type="entry name" value="Tim10-like"/>
    <property type="match status" value="1"/>
</dbReference>
<comment type="domain">
    <text evidence="8">The twin CX3C motif contains 4 conserved Cys residues that form 2 disulfide bonds in the mitochondrial intermembrane space.</text>
</comment>
<evidence type="ECO:0000313" key="11">
    <source>
        <dbReference type="Proteomes" id="UP001586593"/>
    </source>
</evidence>
<evidence type="ECO:0000259" key="9">
    <source>
        <dbReference type="Pfam" id="PF02953"/>
    </source>
</evidence>
<proteinExistence type="inferred from homology"/>
<keyword evidence="7 8" id="KW-0143">Chaperone</keyword>
<sequence length="95" mass="10898">MDSQGPGIEQADLDKLNDKDKAELRQFITHEQQRTRIQGQTHAMTDLCWKKCVTSAIKSGELDKSEQSCLTNCVDRFLDVNFLTMKHLTNLRRSS</sequence>
<evidence type="ECO:0000256" key="8">
    <source>
        <dbReference type="RuleBase" id="RU367043"/>
    </source>
</evidence>
<organism evidence="10 11">
    <name type="scientific">Phialemonium thermophilum</name>
    <dbReference type="NCBI Taxonomy" id="223376"/>
    <lineage>
        <taxon>Eukaryota</taxon>
        <taxon>Fungi</taxon>
        <taxon>Dikarya</taxon>
        <taxon>Ascomycota</taxon>
        <taxon>Pezizomycotina</taxon>
        <taxon>Sordariomycetes</taxon>
        <taxon>Sordariomycetidae</taxon>
        <taxon>Cephalothecales</taxon>
        <taxon>Cephalothecaceae</taxon>
        <taxon>Phialemonium</taxon>
    </lineage>
</organism>
<keyword evidence="3 8" id="KW-0999">Mitochondrion inner membrane</keyword>
<keyword evidence="5 8" id="KW-0811">Translocation</keyword>
<evidence type="ECO:0000256" key="2">
    <source>
        <dbReference type="ARBA" id="ARBA00006720"/>
    </source>
</evidence>
<keyword evidence="8" id="KW-0496">Mitochondrion</keyword>
<keyword evidence="8" id="KW-0813">Transport</keyword>
<keyword evidence="6 8" id="KW-1015">Disulfide bond</keyword>
<evidence type="ECO:0000256" key="4">
    <source>
        <dbReference type="ARBA" id="ARBA00022927"/>
    </source>
</evidence>
<evidence type="ECO:0000256" key="3">
    <source>
        <dbReference type="ARBA" id="ARBA00022792"/>
    </source>
</evidence>
<dbReference type="InterPro" id="IPR035427">
    <property type="entry name" value="Tim10-like_dom_sf"/>
</dbReference>
<gene>
    <name evidence="10" type="ORF">VTK73DRAFT_4060</name>
</gene>
<feature type="domain" description="Tim10-like" evidence="9">
    <location>
        <begin position="26"/>
        <end position="89"/>
    </location>
</feature>
<comment type="subunit">
    <text evidence="8">Heterohexamer.</text>
</comment>
<comment type="function">
    <text evidence="8">Mitochondrial intermembrane chaperone that participates in the import and insertion of some multi-pass transmembrane proteins into the mitochondrial inner membrane. Also required for the transfer of beta-barrel precursors from the TOM complex to the sorting and assembly machinery (SAM complex) of the outer membrane. Acts as a chaperone-like protein that protects the hydrophobic precursors from aggregation and guide them through the mitochondrial intermembrane space.</text>
</comment>
<name>A0ABR3WW00_9PEZI</name>
<reference evidence="10 11" key="1">
    <citation type="journal article" date="2024" name="Commun. Biol.">
        <title>Comparative genomic analysis of thermophilic fungi reveals convergent evolutionary adaptations and gene losses.</title>
        <authorList>
            <person name="Steindorff A.S."/>
            <person name="Aguilar-Pontes M.V."/>
            <person name="Robinson A.J."/>
            <person name="Andreopoulos B."/>
            <person name="LaButti K."/>
            <person name="Kuo A."/>
            <person name="Mondo S."/>
            <person name="Riley R."/>
            <person name="Otillar R."/>
            <person name="Haridas S."/>
            <person name="Lipzen A."/>
            <person name="Grimwood J."/>
            <person name="Schmutz J."/>
            <person name="Clum A."/>
            <person name="Reid I.D."/>
            <person name="Moisan M.C."/>
            <person name="Butler G."/>
            <person name="Nguyen T.T.M."/>
            <person name="Dewar K."/>
            <person name="Conant G."/>
            <person name="Drula E."/>
            <person name="Henrissat B."/>
            <person name="Hansel C."/>
            <person name="Singer S."/>
            <person name="Hutchinson M.I."/>
            <person name="de Vries R.P."/>
            <person name="Natvig D.O."/>
            <person name="Powell A.J."/>
            <person name="Tsang A."/>
            <person name="Grigoriev I.V."/>
        </authorList>
    </citation>
    <scope>NUCLEOTIDE SEQUENCE [LARGE SCALE GENOMIC DNA]</scope>
    <source>
        <strain evidence="10 11">ATCC 24622</strain>
    </source>
</reference>
<evidence type="ECO:0000313" key="10">
    <source>
        <dbReference type="EMBL" id="KAL1867637.1"/>
    </source>
</evidence>
<keyword evidence="11" id="KW-1185">Reference proteome</keyword>
<dbReference type="EMBL" id="JAZHXJ010000235">
    <property type="protein sequence ID" value="KAL1867637.1"/>
    <property type="molecule type" value="Genomic_DNA"/>
</dbReference>
<comment type="similarity">
    <text evidence="2 8">Belongs to the small Tim family.</text>
</comment>
<evidence type="ECO:0000256" key="7">
    <source>
        <dbReference type="ARBA" id="ARBA00023186"/>
    </source>
</evidence>
<protein>
    <recommendedName>
        <fullName evidence="8">Mitochondrial import inner membrane translocase subunit</fullName>
    </recommendedName>
</protein>